<dbReference type="EMBL" id="JACZHT010000001">
    <property type="protein sequence ID" value="MBE1236313.1"/>
    <property type="molecule type" value="Genomic_DNA"/>
</dbReference>
<evidence type="ECO:0000313" key="6">
    <source>
        <dbReference type="EMBL" id="MBE1236313.1"/>
    </source>
</evidence>
<evidence type="ECO:0000313" key="7">
    <source>
        <dbReference type="Proteomes" id="UP000631034"/>
    </source>
</evidence>
<dbReference type="PANTHER" id="PTHR46429:SF1">
    <property type="entry name" value="23S RRNA (GUANOSINE-2'-O-)-METHYLTRANSFERASE RLMB"/>
    <property type="match status" value="1"/>
</dbReference>
<feature type="region of interest" description="Disordered" evidence="4">
    <location>
        <begin position="1"/>
        <end position="47"/>
    </location>
</feature>
<name>A0A8J6YKU9_9PROT</name>
<evidence type="ECO:0000256" key="1">
    <source>
        <dbReference type="ARBA" id="ARBA00007228"/>
    </source>
</evidence>
<evidence type="ECO:0000256" key="4">
    <source>
        <dbReference type="SAM" id="MobiDB-lite"/>
    </source>
</evidence>
<dbReference type="SUPFAM" id="SSF75217">
    <property type="entry name" value="alpha/beta knot"/>
    <property type="match status" value="1"/>
</dbReference>
<keyword evidence="3" id="KW-0808">Transferase</keyword>
<dbReference type="NCBIfam" id="TIGR00186">
    <property type="entry name" value="rRNA_methyl_3"/>
    <property type="match status" value="1"/>
</dbReference>
<dbReference type="GO" id="GO:0006396">
    <property type="term" value="P:RNA processing"/>
    <property type="evidence" value="ECO:0007669"/>
    <property type="project" value="InterPro"/>
</dbReference>
<evidence type="ECO:0000256" key="3">
    <source>
        <dbReference type="ARBA" id="ARBA00022679"/>
    </source>
</evidence>
<organism evidence="6 7">
    <name type="scientific">Phaeovibrio sulfidiphilus</name>
    <dbReference type="NCBI Taxonomy" id="1220600"/>
    <lineage>
        <taxon>Bacteria</taxon>
        <taxon>Pseudomonadati</taxon>
        <taxon>Pseudomonadota</taxon>
        <taxon>Alphaproteobacteria</taxon>
        <taxon>Rhodospirillales</taxon>
        <taxon>Rhodospirillaceae</taxon>
        <taxon>Phaeovibrio</taxon>
    </lineage>
</organism>
<gene>
    <name evidence="6" type="primary">rlmB</name>
    <name evidence="6" type="ORF">IHV25_01415</name>
</gene>
<dbReference type="Pfam" id="PF00588">
    <property type="entry name" value="SpoU_methylase"/>
    <property type="match status" value="1"/>
</dbReference>
<accession>A0A8J6YKU9</accession>
<protein>
    <submittedName>
        <fullName evidence="6">23S rRNA (Guanosine(2251)-2'-O)-methyltransferase RlmB</fullName>
    </submittedName>
</protein>
<keyword evidence="2" id="KW-0489">Methyltransferase</keyword>
<sequence>MRKPVRRRSPDTPAAAEPPARPHGEARGKPRPGRESAGASAPAQPPGTFWLFGRHAVEAALANPKRTCLRLNGTPEALEGLRNPRPELKPEPVTRMDLDLRLPPGAIHQGLALLVRPLRSWSVEDVAALEGPAVVVMLDQVSDPHNVGAIWRSAAAFGVKAVIVQDRNSPDETGVLARSACGALERVPAVRASNLSRALDTLKEGGFWCAGLEARGETLLSEAKLGERIVVVLGAEGSGLRRLVREHCDVLVRLPMSGDMESLNVSNAAAITFYDLFCRR</sequence>
<dbReference type="FunFam" id="3.40.1280.10:FF:000008">
    <property type="entry name" value="Group 3 RNA methyltransferase TrmH"/>
    <property type="match status" value="1"/>
</dbReference>
<keyword evidence="7" id="KW-1185">Reference proteome</keyword>
<dbReference type="GO" id="GO:0008173">
    <property type="term" value="F:RNA methyltransferase activity"/>
    <property type="evidence" value="ECO:0007669"/>
    <property type="project" value="InterPro"/>
</dbReference>
<dbReference type="PANTHER" id="PTHR46429">
    <property type="entry name" value="23S RRNA (GUANOSINE-2'-O-)-METHYLTRANSFERASE RLMB"/>
    <property type="match status" value="1"/>
</dbReference>
<dbReference type="InterPro" id="IPR029026">
    <property type="entry name" value="tRNA_m1G_MTases_N"/>
</dbReference>
<reference evidence="6" key="1">
    <citation type="submission" date="2020-10" db="EMBL/GenBank/DDBJ databases">
        <title>Genome sequence of the unusual species of purple photosynthetic bacteria, Phaeovibrio sulfidiphilus DSM 23193, type strain.</title>
        <authorList>
            <person name="Kyndt J.A."/>
            <person name="Meyer T.E."/>
        </authorList>
    </citation>
    <scope>NUCLEOTIDE SEQUENCE</scope>
    <source>
        <strain evidence="6">DSM 23193</strain>
    </source>
</reference>
<dbReference type="SMART" id="SM00967">
    <property type="entry name" value="SpoU_sub_bind"/>
    <property type="match status" value="1"/>
</dbReference>
<comment type="caution">
    <text evidence="6">The sequence shown here is derived from an EMBL/GenBank/DDBJ whole genome shotgun (WGS) entry which is preliminary data.</text>
</comment>
<dbReference type="InterPro" id="IPR004441">
    <property type="entry name" value="rRNA_MeTrfase_TrmH"/>
</dbReference>
<feature type="compositionally biased region" description="Basic and acidic residues" evidence="4">
    <location>
        <begin position="20"/>
        <end position="34"/>
    </location>
</feature>
<dbReference type="GO" id="GO:0005829">
    <property type="term" value="C:cytosol"/>
    <property type="evidence" value="ECO:0007669"/>
    <property type="project" value="TreeGrafter"/>
</dbReference>
<proteinExistence type="inferred from homology"/>
<dbReference type="InterPro" id="IPR013123">
    <property type="entry name" value="SpoU_subst-bd"/>
</dbReference>
<dbReference type="GO" id="GO:0003723">
    <property type="term" value="F:RNA binding"/>
    <property type="evidence" value="ECO:0007669"/>
    <property type="project" value="InterPro"/>
</dbReference>
<feature type="domain" description="RNA 2-O ribose methyltransferase substrate binding" evidence="5">
    <location>
        <begin position="50"/>
        <end position="121"/>
    </location>
</feature>
<dbReference type="Proteomes" id="UP000631034">
    <property type="component" value="Unassembled WGS sequence"/>
</dbReference>
<dbReference type="RefSeq" id="WP_192533180.1">
    <property type="nucleotide sequence ID" value="NZ_JACZHT010000001.1"/>
</dbReference>
<dbReference type="SUPFAM" id="SSF55315">
    <property type="entry name" value="L30e-like"/>
    <property type="match status" value="1"/>
</dbReference>
<dbReference type="AlphaFoldDB" id="A0A8J6YKU9"/>
<evidence type="ECO:0000259" key="5">
    <source>
        <dbReference type="SMART" id="SM00967"/>
    </source>
</evidence>
<evidence type="ECO:0000256" key="2">
    <source>
        <dbReference type="ARBA" id="ARBA00022603"/>
    </source>
</evidence>
<dbReference type="GO" id="GO:0032259">
    <property type="term" value="P:methylation"/>
    <property type="evidence" value="ECO:0007669"/>
    <property type="project" value="UniProtKB-KW"/>
</dbReference>
<dbReference type="InterPro" id="IPR029064">
    <property type="entry name" value="Ribosomal_eL30-like_sf"/>
</dbReference>
<dbReference type="Gene3D" id="3.40.1280.10">
    <property type="match status" value="1"/>
</dbReference>
<dbReference type="InterPro" id="IPR001537">
    <property type="entry name" value="SpoU_MeTrfase"/>
</dbReference>
<dbReference type="InterPro" id="IPR029028">
    <property type="entry name" value="Alpha/beta_knot_MTases"/>
</dbReference>
<dbReference type="CDD" id="cd18103">
    <property type="entry name" value="SpoU-like_RlmB"/>
    <property type="match status" value="1"/>
</dbReference>
<comment type="similarity">
    <text evidence="1">Belongs to the class IV-like SAM-binding methyltransferase superfamily. RNA methyltransferase TrmH family.</text>
</comment>